<dbReference type="Ensembl" id="ENSCINT00000023949.1">
    <property type="protein sequence ID" value="ENSCINP00000023703.1"/>
    <property type="gene ID" value="ENSCING00000012773.1"/>
</dbReference>
<proteinExistence type="predicted"/>
<reference evidence="11" key="2">
    <citation type="journal article" date="2008" name="Genome Biol.">
        <title>Improved genome assembly and evidence-based global gene model set for the chordate Ciona intestinalis: new insight into intron and operon populations.</title>
        <authorList>
            <person name="Satou Y."/>
            <person name="Mineta K."/>
            <person name="Ogasawara M."/>
            <person name="Sasakura Y."/>
            <person name="Shoguchi E."/>
            <person name="Ueno K."/>
            <person name="Yamada L."/>
            <person name="Matsumoto J."/>
            <person name="Wasserscheid J."/>
            <person name="Dewar K."/>
            <person name="Wiley G.B."/>
            <person name="Macmil S.L."/>
            <person name="Roe B.A."/>
            <person name="Zeller R.W."/>
            <person name="Hastings K.E."/>
            <person name="Lemaire P."/>
            <person name="Lindquist E."/>
            <person name="Endo T."/>
            <person name="Hotta K."/>
            <person name="Inaba K."/>
        </authorList>
    </citation>
    <scope>NUCLEOTIDE SEQUENCE [LARGE SCALE GENOMIC DNA]</scope>
    <source>
        <strain evidence="11">wild type</strain>
    </source>
</reference>
<keyword evidence="7" id="KW-0807">Transducer</keyword>
<dbReference type="PRINTS" id="PR00237">
    <property type="entry name" value="GPCRRHODOPSN"/>
</dbReference>
<dbReference type="PROSITE" id="PS50262">
    <property type="entry name" value="G_PROTEIN_RECEP_F1_2"/>
    <property type="match status" value="1"/>
</dbReference>
<organism evidence="11 12">
    <name type="scientific">Ciona intestinalis</name>
    <name type="common">Transparent sea squirt</name>
    <name type="synonym">Ascidia intestinalis</name>
    <dbReference type="NCBI Taxonomy" id="7719"/>
    <lineage>
        <taxon>Eukaryota</taxon>
        <taxon>Metazoa</taxon>
        <taxon>Chordata</taxon>
        <taxon>Tunicata</taxon>
        <taxon>Ascidiacea</taxon>
        <taxon>Phlebobranchia</taxon>
        <taxon>Cionidae</taxon>
        <taxon>Ciona</taxon>
    </lineage>
</organism>
<feature type="transmembrane region" description="Helical" evidence="9">
    <location>
        <begin position="59"/>
        <end position="78"/>
    </location>
</feature>
<reference evidence="12" key="1">
    <citation type="journal article" date="2002" name="Science">
        <title>The draft genome of Ciona intestinalis: insights into chordate and vertebrate origins.</title>
        <authorList>
            <person name="Dehal P."/>
            <person name="Satou Y."/>
            <person name="Campbell R.K."/>
            <person name="Chapman J."/>
            <person name="Degnan B."/>
            <person name="De Tomaso A."/>
            <person name="Davidson B."/>
            <person name="Di Gregorio A."/>
            <person name="Gelpke M."/>
            <person name="Goodstein D.M."/>
            <person name="Harafuji N."/>
            <person name="Hastings K.E."/>
            <person name="Ho I."/>
            <person name="Hotta K."/>
            <person name="Huang W."/>
            <person name="Kawashima T."/>
            <person name="Lemaire P."/>
            <person name="Martinez D."/>
            <person name="Meinertzhagen I.A."/>
            <person name="Necula S."/>
            <person name="Nonaka M."/>
            <person name="Putnam N."/>
            <person name="Rash S."/>
            <person name="Saiga H."/>
            <person name="Satake M."/>
            <person name="Terry A."/>
            <person name="Yamada L."/>
            <person name="Wang H.G."/>
            <person name="Awazu S."/>
            <person name="Azumi K."/>
            <person name="Boore J."/>
            <person name="Branno M."/>
            <person name="Chin-Bow S."/>
            <person name="DeSantis R."/>
            <person name="Doyle S."/>
            <person name="Francino P."/>
            <person name="Keys D.N."/>
            <person name="Haga S."/>
            <person name="Hayashi H."/>
            <person name="Hino K."/>
            <person name="Imai K.S."/>
            <person name="Inaba K."/>
            <person name="Kano S."/>
            <person name="Kobayashi K."/>
            <person name="Kobayashi M."/>
            <person name="Lee B.I."/>
            <person name="Makabe K.W."/>
            <person name="Manohar C."/>
            <person name="Matassi G."/>
            <person name="Medina M."/>
            <person name="Mochizuki Y."/>
            <person name="Mount S."/>
            <person name="Morishita T."/>
            <person name="Miura S."/>
            <person name="Nakayama A."/>
            <person name="Nishizaka S."/>
            <person name="Nomoto H."/>
            <person name="Ohta F."/>
            <person name="Oishi K."/>
            <person name="Rigoutsos I."/>
            <person name="Sano M."/>
            <person name="Sasaki A."/>
            <person name="Sasakura Y."/>
            <person name="Shoguchi E."/>
            <person name="Shin-i T."/>
            <person name="Spagnuolo A."/>
            <person name="Stainier D."/>
            <person name="Suzuki M.M."/>
            <person name="Tassy O."/>
            <person name="Takatori N."/>
            <person name="Tokuoka M."/>
            <person name="Yagi K."/>
            <person name="Yoshizaki F."/>
            <person name="Wada S."/>
            <person name="Zhang C."/>
            <person name="Hyatt P.D."/>
            <person name="Larimer F."/>
            <person name="Detter C."/>
            <person name="Doggett N."/>
            <person name="Glavina T."/>
            <person name="Hawkins T."/>
            <person name="Richardson P."/>
            <person name="Lucas S."/>
            <person name="Kohara Y."/>
            <person name="Levine M."/>
            <person name="Satoh N."/>
            <person name="Rokhsar D.S."/>
        </authorList>
    </citation>
    <scope>NUCLEOTIDE SEQUENCE [LARGE SCALE GENOMIC DNA]</scope>
</reference>
<dbReference type="PANTHER" id="PTHR45695">
    <property type="entry name" value="LEUCOKININ RECEPTOR-RELATED"/>
    <property type="match status" value="1"/>
</dbReference>
<reference evidence="11" key="4">
    <citation type="submission" date="2025-09" db="UniProtKB">
        <authorList>
            <consortium name="Ensembl"/>
        </authorList>
    </citation>
    <scope>IDENTIFICATION</scope>
</reference>
<feature type="compositionally biased region" description="Low complexity" evidence="8">
    <location>
        <begin position="153"/>
        <end position="167"/>
    </location>
</feature>
<evidence type="ECO:0000313" key="12">
    <source>
        <dbReference type="Proteomes" id="UP000008144"/>
    </source>
</evidence>
<dbReference type="InParanoid" id="F6Y1D4"/>
<keyword evidence="5 9" id="KW-0472">Membrane</keyword>
<dbReference type="Gene3D" id="1.20.1070.10">
    <property type="entry name" value="Rhodopsin 7-helix transmembrane proteins"/>
    <property type="match status" value="1"/>
</dbReference>
<dbReference type="GO" id="GO:0004930">
    <property type="term" value="F:G protein-coupled receptor activity"/>
    <property type="evidence" value="ECO:0007669"/>
    <property type="project" value="UniProtKB-KW"/>
</dbReference>
<dbReference type="HOGENOM" id="CLU_1342845_0_0_1"/>
<accession>F6Y1D4</accession>
<dbReference type="Pfam" id="PF00001">
    <property type="entry name" value="7tm_1"/>
    <property type="match status" value="1"/>
</dbReference>
<evidence type="ECO:0000256" key="9">
    <source>
        <dbReference type="SAM" id="Phobius"/>
    </source>
</evidence>
<evidence type="ECO:0000259" key="10">
    <source>
        <dbReference type="PROSITE" id="PS50262"/>
    </source>
</evidence>
<comment type="subcellular location">
    <subcellularLocation>
        <location evidence="1">Membrane</location>
        <topology evidence="1">Multi-pass membrane protein</topology>
    </subcellularLocation>
</comment>
<dbReference type="SUPFAM" id="SSF81321">
    <property type="entry name" value="Family A G protein-coupled receptor-like"/>
    <property type="match status" value="1"/>
</dbReference>
<protein>
    <recommendedName>
        <fullName evidence="10">G-protein coupled receptors family 1 profile domain-containing protein</fullName>
    </recommendedName>
</protein>
<keyword evidence="6" id="KW-0675">Receptor</keyword>
<evidence type="ECO:0000256" key="2">
    <source>
        <dbReference type="ARBA" id="ARBA00022692"/>
    </source>
</evidence>
<dbReference type="InterPro" id="IPR017452">
    <property type="entry name" value="GPCR_Rhodpsn_7TM"/>
</dbReference>
<evidence type="ECO:0000256" key="8">
    <source>
        <dbReference type="SAM" id="MobiDB-lite"/>
    </source>
</evidence>
<dbReference type="Proteomes" id="UP000008144">
    <property type="component" value="Chromosome 3"/>
</dbReference>
<keyword evidence="3 9" id="KW-1133">Transmembrane helix</keyword>
<evidence type="ECO:0000256" key="3">
    <source>
        <dbReference type="ARBA" id="ARBA00022989"/>
    </source>
</evidence>
<keyword evidence="12" id="KW-1185">Reference proteome</keyword>
<evidence type="ECO:0000256" key="1">
    <source>
        <dbReference type="ARBA" id="ARBA00004141"/>
    </source>
</evidence>
<dbReference type="PANTHER" id="PTHR45695:SF15">
    <property type="entry name" value="OPSIN RH2"/>
    <property type="match status" value="1"/>
</dbReference>
<evidence type="ECO:0000256" key="6">
    <source>
        <dbReference type="ARBA" id="ARBA00023170"/>
    </source>
</evidence>
<evidence type="ECO:0000256" key="4">
    <source>
        <dbReference type="ARBA" id="ARBA00023040"/>
    </source>
</evidence>
<name>F6Y1D4_CIOIN</name>
<evidence type="ECO:0000313" key="11">
    <source>
        <dbReference type="Ensembl" id="ENSCINP00000023703.1"/>
    </source>
</evidence>
<feature type="region of interest" description="Disordered" evidence="8">
    <location>
        <begin position="138"/>
        <end position="178"/>
    </location>
</feature>
<feature type="domain" description="G-protein coupled receptors family 1 profile" evidence="10">
    <location>
        <begin position="1"/>
        <end position="75"/>
    </location>
</feature>
<keyword evidence="2 9" id="KW-0812">Transmembrane</keyword>
<feature type="transmembrane region" description="Helical" evidence="9">
    <location>
        <begin position="17"/>
        <end position="39"/>
    </location>
</feature>
<dbReference type="InterPro" id="IPR000276">
    <property type="entry name" value="GPCR_Rhodpsn"/>
</dbReference>
<evidence type="ECO:0000256" key="7">
    <source>
        <dbReference type="ARBA" id="ARBA00023224"/>
    </source>
</evidence>
<dbReference type="AlphaFoldDB" id="F6Y1D4"/>
<dbReference type="EMBL" id="EAAA01001699">
    <property type="status" value="NOT_ANNOTATED_CDS"/>
    <property type="molecule type" value="Genomic_DNA"/>
</dbReference>
<evidence type="ECO:0000256" key="5">
    <source>
        <dbReference type="ARBA" id="ARBA00023136"/>
    </source>
</evidence>
<keyword evidence="4" id="KW-0297">G-protein coupled receptor</keyword>
<dbReference type="GO" id="GO:0016020">
    <property type="term" value="C:membrane"/>
    <property type="evidence" value="ECO:0007669"/>
    <property type="project" value="UniProtKB-SubCell"/>
</dbReference>
<reference evidence="11" key="3">
    <citation type="submission" date="2025-08" db="UniProtKB">
        <authorList>
            <consortium name="Ensembl"/>
        </authorList>
    </citation>
    <scope>IDENTIFICATION</scope>
</reference>
<sequence length="204" mass="22985">MGTDQLKRRFQTERRTFLMLLAVVMLFVVSWMPVIIYEYVADIEYTSKNDTSTDTVRLIVNWLALSNSMMNPILYAFLNRSFRTGFRHVIMDFLSFTTGKMCGCCKTGEKLSSYFYTMRSINNETQGPYALQSIVSSGAVGNKNKPSNSRTRPMPSKNMSSKNNSKSEGVDNKTMDPPCAGLVEVNAIVMNSKPSLMDDKTTMP</sequence>